<comment type="caution">
    <text evidence="1">The sequence shown here is derived from an EMBL/GenBank/DDBJ whole genome shotgun (WGS) entry which is preliminary data.</text>
</comment>
<name>A0A2V4MVV6_9ACTN</name>
<dbReference type="Gene3D" id="2.120.10.30">
    <property type="entry name" value="TolB, C-terminal domain"/>
    <property type="match status" value="1"/>
</dbReference>
<dbReference type="Pfam" id="PF07676">
    <property type="entry name" value="PD40"/>
    <property type="match status" value="1"/>
</dbReference>
<proteinExistence type="predicted"/>
<dbReference type="EMBL" id="PYBW01000335">
    <property type="protein sequence ID" value="PYC61760.1"/>
    <property type="molecule type" value="Genomic_DNA"/>
</dbReference>
<sequence>AVSADGRYVAFPSTADNLAPGATPGIENVYLRDLRHRRTELISTGTGPAPQLGGSTSPSLSADGRYVAFTSNRADLVPGDTNSAADIFVRDRRT</sequence>
<reference evidence="1 2" key="1">
    <citation type="submission" date="2018-03" db="EMBL/GenBank/DDBJ databases">
        <title>Bioinformatic expansion and discovery of thiopeptide antibiotics.</title>
        <authorList>
            <person name="Schwalen C.J."/>
            <person name="Hudson G.A."/>
            <person name="Mitchell D.A."/>
        </authorList>
    </citation>
    <scope>NUCLEOTIDE SEQUENCE [LARGE SCALE GENOMIC DNA]</scope>
    <source>
        <strain evidence="1 2">ATCC 21389</strain>
    </source>
</reference>
<protein>
    <recommendedName>
        <fullName evidence="3">Calcium-binding protein</fullName>
    </recommendedName>
</protein>
<evidence type="ECO:0000313" key="2">
    <source>
        <dbReference type="Proteomes" id="UP000248039"/>
    </source>
</evidence>
<organism evidence="1 2">
    <name type="scientific">Streptomyces tateyamensis</name>
    <dbReference type="NCBI Taxonomy" id="565073"/>
    <lineage>
        <taxon>Bacteria</taxon>
        <taxon>Bacillati</taxon>
        <taxon>Actinomycetota</taxon>
        <taxon>Actinomycetes</taxon>
        <taxon>Kitasatosporales</taxon>
        <taxon>Streptomycetaceae</taxon>
        <taxon>Streptomyces</taxon>
    </lineage>
</organism>
<gene>
    <name evidence="1" type="ORF">C7C46_33610</name>
</gene>
<dbReference type="Proteomes" id="UP000248039">
    <property type="component" value="Unassembled WGS sequence"/>
</dbReference>
<feature type="non-terminal residue" evidence="1">
    <location>
        <position position="94"/>
    </location>
</feature>
<keyword evidence="2" id="KW-1185">Reference proteome</keyword>
<evidence type="ECO:0000313" key="1">
    <source>
        <dbReference type="EMBL" id="PYC61760.1"/>
    </source>
</evidence>
<dbReference type="AlphaFoldDB" id="A0A2V4MVV6"/>
<dbReference type="InterPro" id="IPR011042">
    <property type="entry name" value="6-blade_b-propeller_TolB-like"/>
</dbReference>
<dbReference type="SUPFAM" id="SSF82171">
    <property type="entry name" value="DPP6 N-terminal domain-like"/>
    <property type="match status" value="1"/>
</dbReference>
<feature type="non-terminal residue" evidence="1">
    <location>
        <position position="1"/>
    </location>
</feature>
<dbReference type="InterPro" id="IPR011659">
    <property type="entry name" value="WD40"/>
</dbReference>
<accession>A0A2V4MVV6</accession>
<evidence type="ECO:0008006" key="3">
    <source>
        <dbReference type="Google" id="ProtNLM"/>
    </source>
</evidence>